<evidence type="ECO:0000256" key="9">
    <source>
        <dbReference type="ARBA" id="ARBA00023136"/>
    </source>
</evidence>
<dbReference type="SUPFAM" id="SSF74653">
    <property type="entry name" value="TolA/TonB C-terminal domain"/>
    <property type="match status" value="1"/>
</dbReference>
<keyword evidence="4" id="KW-1003">Cell membrane</keyword>
<dbReference type="Pfam" id="PF03544">
    <property type="entry name" value="TonB_C"/>
    <property type="match status" value="1"/>
</dbReference>
<gene>
    <name evidence="13" type="ORF">P73_0513</name>
</gene>
<comment type="subcellular location">
    <subcellularLocation>
        <location evidence="1">Cell inner membrane</location>
        <topology evidence="1">Single-pass membrane protein</topology>
        <orientation evidence="1">Periplasmic side</orientation>
    </subcellularLocation>
</comment>
<evidence type="ECO:0000259" key="12">
    <source>
        <dbReference type="PROSITE" id="PS52015"/>
    </source>
</evidence>
<dbReference type="RefSeq" id="WP_052453007.1">
    <property type="nucleotide sequence ID" value="NZ_CP004393.1"/>
</dbReference>
<evidence type="ECO:0000256" key="3">
    <source>
        <dbReference type="ARBA" id="ARBA00022448"/>
    </source>
</evidence>
<organism evidence="13 14">
    <name type="scientific">Celeribacter indicus</name>
    <dbReference type="NCBI Taxonomy" id="1208324"/>
    <lineage>
        <taxon>Bacteria</taxon>
        <taxon>Pseudomonadati</taxon>
        <taxon>Pseudomonadota</taxon>
        <taxon>Alphaproteobacteria</taxon>
        <taxon>Rhodobacterales</taxon>
        <taxon>Roseobacteraceae</taxon>
        <taxon>Celeribacter</taxon>
    </lineage>
</organism>
<comment type="similarity">
    <text evidence="2">Belongs to the TonB family.</text>
</comment>
<dbReference type="InterPro" id="IPR006260">
    <property type="entry name" value="TonB/TolA_C"/>
</dbReference>
<dbReference type="HOGENOM" id="CLU_986424_0_0_5"/>
<evidence type="ECO:0000313" key="14">
    <source>
        <dbReference type="Proteomes" id="UP000031521"/>
    </source>
</evidence>
<accession>A0A0B5DNS4</accession>
<dbReference type="GO" id="GO:0005886">
    <property type="term" value="C:plasma membrane"/>
    <property type="evidence" value="ECO:0007669"/>
    <property type="project" value="UniProtKB-SubCell"/>
</dbReference>
<evidence type="ECO:0000256" key="1">
    <source>
        <dbReference type="ARBA" id="ARBA00004383"/>
    </source>
</evidence>
<dbReference type="EMBL" id="CP004393">
    <property type="protein sequence ID" value="AJE45228.1"/>
    <property type="molecule type" value="Genomic_DNA"/>
</dbReference>
<evidence type="ECO:0000256" key="4">
    <source>
        <dbReference type="ARBA" id="ARBA00022475"/>
    </source>
</evidence>
<dbReference type="InterPro" id="IPR051045">
    <property type="entry name" value="TonB-dependent_transducer"/>
</dbReference>
<dbReference type="InterPro" id="IPR037682">
    <property type="entry name" value="TonB_C"/>
</dbReference>
<sequence length="289" mass="29384">MTMPAKRIVNATVFLSIALAAHIALAAVRVPQLEEGSEAAGAGGEDVLSLEAATAGTVAMVEAWERPPEVASETPAPEAIELPDVPTDVPLPLATETAPKRPTSESLAAAPPPPDMPIETPEAPEPPKLAEAPTQKPKPKPEAPPQKPRETPAPQVERSVAGGETSSQKTRAAGSGGGPQAGNAGAQANATLSSSAVQSRLSNWGGAIRSRIERRKRAPRGAGEGTVVLSVSIARSGALVGVRVAASSGNGALDAAAVDAVRRAGSFPPAPDGLNDPQYSFRLPIRFTG</sequence>
<evidence type="ECO:0000256" key="11">
    <source>
        <dbReference type="SAM" id="SignalP"/>
    </source>
</evidence>
<dbReference type="PROSITE" id="PS52015">
    <property type="entry name" value="TONB_CTD"/>
    <property type="match status" value="1"/>
</dbReference>
<evidence type="ECO:0000313" key="13">
    <source>
        <dbReference type="EMBL" id="AJE45228.1"/>
    </source>
</evidence>
<evidence type="ECO:0000256" key="2">
    <source>
        <dbReference type="ARBA" id="ARBA00006555"/>
    </source>
</evidence>
<keyword evidence="8" id="KW-1133">Transmembrane helix</keyword>
<reference evidence="13 14" key="1">
    <citation type="journal article" date="2014" name="Int. J. Syst. Evol. Microbiol.">
        <title>Celeribacter indicus sp. nov., a polycyclic aromatic hydrocarbon-degrading bacterium from deep-sea sediment and reclassification of Huaishuia halophila as Celeribacter halophilus comb. nov.</title>
        <authorList>
            <person name="Lai Q."/>
            <person name="Cao J."/>
            <person name="Yuan J."/>
            <person name="Li F."/>
            <person name="Shao Z."/>
        </authorList>
    </citation>
    <scope>NUCLEOTIDE SEQUENCE [LARGE SCALE GENOMIC DNA]</scope>
    <source>
        <strain evidence="13">P73</strain>
    </source>
</reference>
<keyword evidence="5" id="KW-0997">Cell inner membrane</keyword>
<name>A0A0B5DNS4_9RHOB</name>
<feature type="region of interest" description="Disordered" evidence="10">
    <location>
        <begin position="67"/>
        <end position="194"/>
    </location>
</feature>
<proteinExistence type="inferred from homology"/>
<keyword evidence="3" id="KW-0813">Transport</keyword>
<feature type="chain" id="PRO_5002100058" evidence="11">
    <location>
        <begin position="27"/>
        <end position="289"/>
    </location>
</feature>
<evidence type="ECO:0000256" key="6">
    <source>
        <dbReference type="ARBA" id="ARBA00022692"/>
    </source>
</evidence>
<keyword evidence="11" id="KW-0732">Signal</keyword>
<dbReference type="Gene3D" id="3.30.1150.10">
    <property type="match status" value="1"/>
</dbReference>
<evidence type="ECO:0000256" key="10">
    <source>
        <dbReference type="SAM" id="MobiDB-lite"/>
    </source>
</evidence>
<protein>
    <submittedName>
        <fullName evidence="13">TonB-like protein</fullName>
    </submittedName>
</protein>
<dbReference type="GO" id="GO:0055085">
    <property type="term" value="P:transmembrane transport"/>
    <property type="evidence" value="ECO:0007669"/>
    <property type="project" value="InterPro"/>
</dbReference>
<evidence type="ECO:0000256" key="8">
    <source>
        <dbReference type="ARBA" id="ARBA00022989"/>
    </source>
</evidence>
<dbReference type="STRING" id="1208324.P73_0513"/>
<dbReference type="PANTHER" id="PTHR33446:SF13">
    <property type="entry name" value="TONB PROTEIN"/>
    <property type="match status" value="1"/>
</dbReference>
<dbReference type="OrthoDB" id="7722272at2"/>
<feature type="compositionally biased region" description="Low complexity" evidence="10">
    <location>
        <begin position="82"/>
        <end position="93"/>
    </location>
</feature>
<dbReference type="Proteomes" id="UP000031521">
    <property type="component" value="Chromosome"/>
</dbReference>
<feature type="domain" description="TonB C-terminal" evidence="12">
    <location>
        <begin position="199"/>
        <end position="289"/>
    </location>
</feature>
<keyword evidence="9" id="KW-0472">Membrane</keyword>
<dbReference type="AlphaFoldDB" id="A0A0B5DNS4"/>
<feature type="signal peptide" evidence="11">
    <location>
        <begin position="1"/>
        <end position="26"/>
    </location>
</feature>
<feature type="compositionally biased region" description="Low complexity" evidence="10">
    <location>
        <begin position="181"/>
        <end position="190"/>
    </location>
</feature>
<dbReference type="GO" id="GO:0015031">
    <property type="term" value="P:protein transport"/>
    <property type="evidence" value="ECO:0007669"/>
    <property type="project" value="UniProtKB-KW"/>
</dbReference>
<keyword evidence="14" id="KW-1185">Reference proteome</keyword>
<dbReference type="KEGG" id="cid:P73_0513"/>
<evidence type="ECO:0000256" key="5">
    <source>
        <dbReference type="ARBA" id="ARBA00022519"/>
    </source>
</evidence>
<evidence type="ECO:0000256" key="7">
    <source>
        <dbReference type="ARBA" id="ARBA00022927"/>
    </source>
</evidence>
<dbReference type="PANTHER" id="PTHR33446">
    <property type="entry name" value="PROTEIN TONB-RELATED"/>
    <property type="match status" value="1"/>
</dbReference>
<dbReference type="NCBIfam" id="TIGR01352">
    <property type="entry name" value="tonB_Cterm"/>
    <property type="match status" value="1"/>
</dbReference>
<keyword evidence="6" id="KW-0812">Transmembrane</keyword>
<keyword evidence="7" id="KW-0653">Protein transport</keyword>